<comment type="caution">
    <text evidence="1">Lacks conserved residue(s) required for the propagation of feature annotation.</text>
</comment>
<dbReference type="InterPro" id="IPR036265">
    <property type="entry name" value="HIT-like_sf"/>
</dbReference>
<dbReference type="GO" id="GO:0016787">
    <property type="term" value="F:hydrolase activity"/>
    <property type="evidence" value="ECO:0007669"/>
    <property type="project" value="UniProtKB-KW"/>
</dbReference>
<sequence length="153" mass="18377">MEDKDNFTHRPYFVYEFETSYVEMGKNQFWEGYCILFTKGQYDHLTDMPIDVREKYLIEMSILGDAMMEVLQARRINYSILGNSHPVTHAHLFPRYDWEDETLGKSVVWRYDDEVFQDPKYAFSEKHASLKQALAEAIERHYITFLESEPYYD</sequence>
<evidence type="ECO:0000256" key="1">
    <source>
        <dbReference type="PROSITE-ProRule" id="PRU00464"/>
    </source>
</evidence>
<dbReference type="PROSITE" id="PS51084">
    <property type="entry name" value="HIT_2"/>
    <property type="match status" value="1"/>
</dbReference>
<dbReference type="Gene3D" id="3.30.428.10">
    <property type="entry name" value="HIT-like"/>
    <property type="match status" value="1"/>
</dbReference>
<keyword evidence="3" id="KW-0378">Hydrolase</keyword>
<dbReference type="SUPFAM" id="SSF54197">
    <property type="entry name" value="HIT-like"/>
    <property type="match status" value="1"/>
</dbReference>
<organism evidence="3 4">
    <name type="scientific">Streptococcus rupicaprae</name>
    <dbReference type="NCBI Taxonomy" id="759619"/>
    <lineage>
        <taxon>Bacteria</taxon>
        <taxon>Bacillati</taxon>
        <taxon>Bacillota</taxon>
        <taxon>Bacilli</taxon>
        <taxon>Lactobacillales</taxon>
        <taxon>Streptococcaceae</taxon>
        <taxon>Streptococcus</taxon>
    </lineage>
</organism>
<gene>
    <name evidence="3" type="ORF">ABID29_000754</name>
</gene>
<reference evidence="3 4" key="1">
    <citation type="submission" date="2024-06" db="EMBL/GenBank/DDBJ databases">
        <title>Genomic Encyclopedia of Type Strains, Phase IV (KMG-IV): sequencing the most valuable type-strain genomes for metagenomic binning, comparative biology and taxonomic classification.</title>
        <authorList>
            <person name="Goeker M."/>
        </authorList>
    </citation>
    <scope>NUCLEOTIDE SEQUENCE [LARGE SCALE GENOMIC DNA]</scope>
    <source>
        <strain evidence="3 4">DSM 28303</strain>
    </source>
</reference>
<dbReference type="Proteomes" id="UP001549122">
    <property type="component" value="Unassembled WGS sequence"/>
</dbReference>
<evidence type="ECO:0000313" key="3">
    <source>
        <dbReference type="EMBL" id="MET3557644.1"/>
    </source>
</evidence>
<evidence type="ECO:0000313" key="4">
    <source>
        <dbReference type="Proteomes" id="UP001549122"/>
    </source>
</evidence>
<accession>A0ABV2FGH1</accession>
<keyword evidence="4" id="KW-1185">Reference proteome</keyword>
<comment type="caution">
    <text evidence="3">The sequence shown here is derived from an EMBL/GenBank/DDBJ whole genome shotgun (WGS) entry which is preliminary data.</text>
</comment>
<proteinExistence type="predicted"/>
<name>A0ABV2FGH1_9STRE</name>
<dbReference type="InterPro" id="IPR011146">
    <property type="entry name" value="HIT-like"/>
</dbReference>
<dbReference type="RefSeq" id="WP_354364500.1">
    <property type="nucleotide sequence ID" value="NZ_JBEPLO010000006.1"/>
</dbReference>
<evidence type="ECO:0000259" key="2">
    <source>
        <dbReference type="PROSITE" id="PS51084"/>
    </source>
</evidence>
<dbReference type="EMBL" id="JBEPLO010000006">
    <property type="protein sequence ID" value="MET3557644.1"/>
    <property type="molecule type" value="Genomic_DNA"/>
</dbReference>
<feature type="domain" description="HIT" evidence="2">
    <location>
        <begin position="1"/>
        <end position="103"/>
    </location>
</feature>
<protein>
    <submittedName>
        <fullName evidence="3">Diadenosine tetraphosphate (Ap4A) HIT family hydrolase</fullName>
    </submittedName>
</protein>